<comment type="similarity">
    <text evidence="7">Belongs to the Nudix hydrolase family.</text>
</comment>
<evidence type="ECO:0000256" key="3">
    <source>
        <dbReference type="ARBA" id="ARBA00022723"/>
    </source>
</evidence>
<keyword evidence="4 7" id="KW-0378">Hydrolase</keyword>
<evidence type="ECO:0000256" key="7">
    <source>
        <dbReference type="RuleBase" id="RU003476"/>
    </source>
</evidence>
<dbReference type="InterPro" id="IPR000086">
    <property type="entry name" value="NUDIX_hydrolase_dom"/>
</dbReference>
<dbReference type="Proteomes" id="UP000321548">
    <property type="component" value="Unassembled WGS sequence"/>
</dbReference>
<evidence type="ECO:0000256" key="1">
    <source>
        <dbReference type="ARBA" id="ARBA00001936"/>
    </source>
</evidence>
<dbReference type="AlphaFoldDB" id="A0A5C8NYU4"/>
<evidence type="ECO:0000256" key="2">
    <source>
        <dbReference type="ARBA" id="ARBA00001946"/>
    </source>
</evidence>
<dbReference type="GO" id="GO:0046872">
    <property type="term" value="F:metal ion binding"/>
    <property type="evidence" value="ECO:0007669"/>
    <property type="project" value="UniProtKB-KW"/>
</dbReference>
<gene>
    <name evidence="9" type="ORF">FHP08_09335</name>
</gene>
<dbReference type="PRINTS" id="PR00502">
    <property type="entry name" value="NUDIXFAMILY"/>
</dbReference>
<evidence type="ECO:0000313" key="9">
    <source>
        <dbReference type="EMBL" id="TXL66449.1"/>
    </source>
</evidence>
<keyword evidence="6" id="KW-0464">Manganese</keyword>
<dbReference type="SUPFAM" id="SSF55811">
    <property type="entry name" value="Nudix"/>
    <property type="match status" value="1"/>
</dbReference>
<dbReference type="PANTHER" id="PTHR12992">
    <property type="entry name" value="NUDIX HYDROLASE"/>
    <property type="match status" value="1"/>
</dbReference>
<dbReference type="InterPro" id="IPR020084">
    <property type="entry name" value="NUDIX_hydrolase_CS"/>
</dbReference>
<dbReference type="InterPro" id="IPR015797">
    <property type="entry name" value="NUDIX_hydrolase-like_dom_sf"/>
</dbReference>
<keyword evidence="3" id="KW-0479">Metal-binding</keyword>
<dbReference type="InterPro" id="IPR045121">
    <property type="entry name" value="CoAse"/>
</dbReference>
<comment type="caution">
    <text evidence="9">The sequence shown here is derived from an EMBL/GenBank/DDBJ whole genome shotgun (WGS) entry which is preliminary data.</text>
</comment>
<dbReference type="PANTHER" id="PTHR12992:SF11">
    <property type="entry name" value="MITOCHONDRIAL COENZYME A DIPHOSPHATASE NUDT8"/>
    <property type="match status" value="1"/>
</dbReference>
<name>A0A5C8NYU4_9BURK</name>
<comment type="cofactor">
    <cofactor evidence="1">
        <name>Mn(2+)</name>
        <dbReference type="ChEBI" id="CHEBI:29035"/>
    </cofactor>
</comment>
<dbReference type="Pfam" id="PF00293">
    <property type="entry name" value="NUDIX"/>
    <property type="match status" value="1"/>
</dbReference>
<proteinExistence type="inferred from homology"/>
<keyword evidence="10" id="KW-1185">Reference proteome</keyword>
<comment type="cofactor">
    <cofactor evidence="2">
        <name>Mg(2+)</name>
        <dbReference type="ChEBI" id="CHEBI:18420"/>
    </cofactor>
</comment>
<dbReference type="Gene3D" id="3.90.79.10">
    <property type="entry name" value="Nucleoside Triphosphate Pyrophosphohydrolase"/>
    <property type="match status" value="1"/>
</dbReference>
<feature type="domain" description="Nudix hydrolase" evidence="8">
    <location>
        <begin position="1"/>
        <end position="132"/>
    </location>
</feature>
<evidence type="ECO:0000256" key="6">
    <source>
        <dbReference type="ARBA" id="ARBA00023211"/>
    </source>
</evidence>
<dbReference type="PROSITE" id="PS00893">
    <property type="entry name" value="NUDIX_BOX"/>
    <property type="match status" value="1"/>
</dbReference>
<accession>A0A5C8NYU4</accession>
<dbReference type="OrthoDB" id="542521at2"/>
<protein>
    <submittedName>
        <fullName evidence="9">CoA pyrophosphatase</fullName>
    </submittedName>
</protein>
<evidence type="ECO:0000256" key="5">
    <source>
        <dbReference type="ARBA" id="ARBA00022842"/>
    </source>
</evidence>
<dbReference type="InterPro" id="IPR020476">
    <property type="entry name" value="Nudix_hydrolase"/>
</dbReference>
<dbReference type="PROSITE" id="PS51462">
    <property type="entry name" value="NUDIX"/>
    <property type="match status" value="1"/>
</dbReference>
<organism evidence="9 10">
    <name type="scientific">Zeimonas arvi</name>
    <dbReference type="NCBI Taxonomy" id="2498847"/>
    <lineage>
        <taxon>Bacteria</taxon>
        <taxon>Pseudomonadati</taxon>
        <taxon>Pseudomonadota</taxon>
        <taxon>Betaproteobacteria</taxon>
        <taxon>Burkholderiales</taxon>
        <taxon>Burkholderiaceae</taxon>
        <taxon>Zeimonas</taxon>
    </lineage>
</organism>
<dbReference type="GO" id="GO:0010945">
    <property type="term" value="F:coenzyme A diphosphatase activity"/>
    <property type="evidence" value="ECO:0007669"/>
    <property type="project" value="InterPro"/>
</dbReference>
<sequence>MPSHPRWSNRAALLLTRRSLRLRSHAGQWALPGGRLDEGESAEQAALRELHEEVGLALDAGAILGRLDDYVTRSGYAISPVVVWAGEARRLAPNPDEVASVHRIPVAEFMRKDAPLLDRVAGGEHPVLRMPVGDNWIAAPTAAVLYQFREVCIAGRATRVAHFDQPAFAWR</sequence>
<reference evidence="9 10" key="1">
    <citation type="submission" date="2019-06" db="EMBL/GenBank/DDBJ databases">
        <title>Quisquiliibacterium sp. nov., isolated from a maize field.</title>
        <authorList>
            <person name="Lin S.-Y."/>
            <person name="Tsai C.-F."/>
            <person name="Young C.-C."/>
        </authorList>
    </citation>
    <scope>NUCLEOTIDE SEQUENCE [LARGE SCALE GENOMIC DNA]</scope>
    <source>
        <strain evidence="9 10">CC-CFT501</strain>
    </source>
</reference>
<evidence type="ECO:0000259" key="8">
    <source>
        <dbReference type="PROSITE" id="PS51462"/>
    </source>
</evidence>
<evidence type="ECO:0000313" key="10">
    <source>
        <dbReference type="Proteomes" id="UP000321548"/>
    </source>
</evidence>
<dbReference type="CDD" id="cd03426">
    <property type="entry name" value="NUDIX_CoAse_Nudt7"/>
    <property type="match status" value="1"/>
</dbReference>
<dbReference type="EMBL" id="VDUY01000003">
    <property type="protein sequence ID" value="TXL66449.1"/>
    <property type="molecule type" value="Genomic_DNA"/>
</dbReference>
<evidence type="ECO:0000256" key="4">
    <source>
        <dbReference type="ARBA" id="ARBA00022801"/>
    </source>
</evidence>
<keyword evidence="5" id="KW-0460">Magnesium</keyword>